<dbReference type="EnsemblMetazoa" id="ASIC006584-RA">
    <property type="protein sequence ID" value="ASIC006584-PA"/>
    <property type="gene ID" value="ASIC006584"/>
</dbReference>
<proteinExistence type="predicted"/>
<dbReference type="EMBL" id="KE524975">
    <property type="protein sequence ID" value="KFB39239.1"/>
    <property type="molecule type" value="Genomic_DNA"/>
</dbReference>
<dbReference type="OrthoDB" id="10328771at2759"/>
<evidence type="ECO:0000313" key="2">
    <source>
        <dbReference type="EMBL" id="KFB39239.1"/>
    </source>
</evidence>
<reference evidence="2 4" key="1">
    <citation type="journal article" date="2014" name="BMC Genomics">
        <title>Genome sequence of Anopheles sinensis provides insight into genetics basis of mosquito competence for malaria parasites.</title>
        <authorList>
            <person name="Zhou D."/>
            <person name="Zhang D."/>
            <person name="Ding G."/>
            <person name="Shi L."/>
            <person name="Hou Q."/>
            <person name="Ye Y."/>
            <person name="Xu Y."/>
            <person name="Zhou H."/>
            <person name="Xiong C."/>
            <person name="Li S."/>
            <person name="Yu J."/>
            <person name="Hong S."/>
            <person name="Yu X."/>
            <person name="Zou P."/>
            <person name="Chen C."/>
            <person name="Chang X."/>
            <person name="Wang W."/>
            <person name="Lv Y."/>
            <person name="Sun Y."/>
            <person name="Ma L."/>
            <person name="Shen B."/>
            <person name="Zhu C."/>
        </authorList>
    </citation>
    <scope>NUCLEOTIDE SEQUENCE [LARGE SCALE GENOMIC DNA]</scope>
</reference>
<dbReference type="Proteomes" id="UP000030765">
    <property type="component" value="Unassembled WGS sequence"/>
</dbReference>
<protein>
    <submittedName>
        <fullName evidence="2 3">Uncharacterized protein</fullName>
    </submittedName>
</protein>
<reference evidence="3" key="2">
    <citation type="submission" date="2020-05" db="UniProtKB">
        <authorList>
            <consortium name="EnsemblMetazoa"/>
        </authorList>
    </citation>
    <scope>IDENTIFICATION</scope>
</reference>
<dbReference type="VEuPathDB" id="VectorBase:ASIC006584"/>
<dbReference type="EMBL" id="ATLV01014616">
    <property type="status" value="NOT_ANNOTATED_CDS"/>
    <property type="molecule type" value="Genomic_DNA"/>
</dbReference>
<name>A0A084VMP5_ANOSI</name>
<organism evidence="2">
    <name type="scientific">Anopheles sinensis</name>
    <name type="common">Mosquito</name>
    <dbReference type="NCBI Taxonomy" id="74873"/>
    <lineage>
        <taxon>Eukaryota</taxon>
        <taxon>Metazoa</taxon>
        <taxon>Ecdysozoa</taxon>
        <taxon>Arthropoda</taxon>
        <taxon>Hexapoda</taxon>
        <taxon>Insecta</taxon>
        <taxon>Pterygota</taxon>
        <taxon>Neoptera</taxon>
        <taxon>Endopterygota</taxon>
        <taxon>Diptera</taxon>
        <taxon>Nematocera</taxon>
        <taxon>Culicoidea</taxon>
        <taxon>Culicidae</taxon>
        <taxon>Anophelinae</taxon>
        <taxon>Anopheles</taxon>
    </lineage>
</organism>
<dbReference type="AlphaFoldDB" id="A0A084VMP5"/>
<feature type="region of interest" description="Disordered" evidence="1">
    <location>
        <begin position="1"/>
        <end position="25"/>
    </location>
</feature>
<gene>
    <name evidence="2" type="ORF">ZHAS_00006584</name>
</gene>
<sequence length="315" mass="35787">MSDECVPNDLTLDDSGILEPYESTDRNSCDILPPFPEENFDMCEEIELEQPSVPNESANLLEAERENIVVAKSPIPGPSNNPIGEEFELAQQSDCNESANLTEAEHESVVASAKKTVSYRPTKLSIACMEKSFENYWKYQRKCPKEELKHCITTYNAEQLHCKPLRYCIKSVLFARVPKIKRTLIKENHELLLKEFGMQSKRSQKQQESVPVVEPTMDHIMQEPTTLVNDAPCKNPPNEIANVDPAPENGAQETTFFSENHVQDKQSYVSGEEVLGLMKHLWTEVSDEVPVQMIDVHIKNRRMAASVFRHQLGKI</sequence>
<accession>A0A084VMP5</accession>
<evidence type="ECO:0000313" key="4">
    <source>
        <dbReference type="Proteomes" id="UP000030765"/>
    </source>
</evidence>
<evidence type="ECO:0000313" key="3">
    <source>
        <dbReference type="EnsemblMetazoa" id="ASIC006584-PA"/>
    </source>
</evidence>
<evidence type="ECO:0000256" key="1">
    <source>
        <dbReference type="SAM" id="MobiDB-lite"/>
    </source>
</evidence>
<keyword evidence="4" id="KW-1185">Reference proteome</keyword>